<reference evidence="1 2" key="1">
    <citation type="submission" date="2017-06" db="EMBL/GenBank/DDBJ databases">
        <title>Genome sequencing of cyanobaciteial culture collection at National Institute for Environmental Studies (NIES).</title>
        <authorList>
            <person name="Hirose Y."/>
            <person name="Shimura Y."/>
            <person name="Fujisawa T."/>
            <person name="Nakamura Y."/>
            <person name="Kawachi M."/>
        </authorList>
    </citation>
    <scope>NUCLEOTIDE SEQUENCE [LARGE SCALE GENOMIC DNA]</scope>
    <source>
        <strain evidence="1 2">NIES-267</strain>
    </source>
</reference>
<dbReference type="Proteomes" id="UP000218418">
    <property type="component" value="Chromosome"/>
</dbReference>
<dbReference type="EMBL" id="AP018227">
    <property type="protein sequence ID" value="BAY83052.1"/>
    <property type="molecule type" value="Genomic_DNA"/>
</dbReference>
<evidence type="ECO:0000313" key="2">
    <source>
        <dbReference type="Proteomes" id="UP000218418"/>
    </source>
</evidence>
<keyword evidence="2" id="KW-1185">Reference proteome</keyword>
<dbReference type="OrthoDB" id="417079at2"/>
<organism evidence="1 2">
    <name type="scientific">Calothrix parasitica NIES-267</name>
    <dbReference type="NCBI Taxonomy" id="1973488"/>
    <lineage>
        <taxon>Bacteria</taxon>
        <taxon>Bacillati</taxon>
        <taxon>Cyanobacteriota</taxon>
        <taxon>Cyanophyceae</taxon>
        <taxon>Nostocales</taxon>
        <taxon>Calotrichaceae</taxon>
        <taxon>Calothrix</taxon>
    </lineage>
</organism>
<protein>
    <submittedName>
        <fullName evidence="1">Uncharacterized protein</fullName>
    </submittedName>
</protein>
<name>A0A1Z4LP67_9CYAN</name>
<proteinExistence type="predicted"/>
<gene>
    <name evidence="1" type="ORF">NIES267_25380</name>
</gene>
<dbReference type="AlphaFoldDB" id="A0A1Z4LP67"/>
<sequence>MNAILETAKELHSELMDFILDAEGDLAASLESFSAEQLANFSQSQYQGTVQNEMILNMFLTEGTVGERKPVDIFLESHPDLSAEKRDIANNFRRSFAGLFAVNQICDDGFELTNWLTDKQYTVKINEPEQQQLKRAKEGEILLARIVPLTSNDWMFSSPVTLMGRLGKPKLAVAIGNFKNNYKNYLYGDAPELLEEAWVSVEKYHQRFTNFFNSDEITLPGYQLEKKLSELQEQVNESEFEAAGIDSSKSLKEMVGDADIADEEMAEVAEGMGVESKVVSQVLNSNKSVKMVMPKVELPPHLKKAEEVTVLSFPRWGQIFLTNYTQFKSLLTEDNANKQQSADKLVREYLESSEIKACVWHRLSQAYPEQLEKLLQQALNRPDFNLNQDYVDLLKEFNKSLSVELPEIASVPLHLHNLFQEALSEVQGKSNKKSKTKSKGGFGR</sequence>
<accession>A0A1Z4LP67</accession>
<evidence type="ECO:0000313" key="1">
    <source>
        <dbReference type="EMBL" id="BAY83052.1"/>
    </source>
</evidence>